<organism evidence="10 11">
    <name type="scientific">Diabrotica virgifera virgifera</name>
    <name type="common">western corn rootworm</name>
    <dbReference type="NCBI Taxonomy" id="50390"/>
    <lineage>
        <taxon>Eukaryota</taxon>
        <taxon>Metazoa</taxon>
        <taxon>Ecdysozoa</taxon>
        <taxon>Arthropoda</taxon>
        <taxon>Hexapoda</taxon>
        <taxon>Insecta</taxon>
        <taxon>Pterygota</taxon>
        <taxon>Neoptera</taxon>
        <taxon>Endopterygota</taxon>
        <taxon>Coleoptera</taxon>
        <taxon>Polyphaga</taxon>
        <taxon>Cucujiformia</taxon>
        <taxon>Chrysomeloidea</taxon>
        <taxon>Chrysomelidae</taxon>
        <taxon>Galerucinae</taxon>
        <taxon>Diabroticina</taxon>
        <taxon>Diabroticites</taxon>
        <taxon>Diabrotica</taxon>
    </lineage>
</organism>
<evidence type="ECO:0000256" key="5">
    <source>
        <dbReference type="ARBA" id="ARBA00022776"/>
    </source>
</evidence>
<comment type="similarity">
    <text evidence="2 9">Belongs to the ZWILCH family.</text>
</comment>
<evidence type="ECO:0000256" key="8">
    <source>
        <dbReference type="ARBA" id="ARBA00023328"/>
    </source>
</evidence>
<keyword evidence="4 9" id="KW-0132">Cell division</keyword>
<dbReference type="Pfam" id="PF09817">
    <property type="entry name" value="Zwilch"/>
    <property type="match status" value="1"/>
</dbReference>
<dbReference type="EnsemblMetazoa" id="XM_050652483.1">
    <property type="protein sequence ID" value="XP_050508440.1"/>
    <property type="gene ID" value="LOC114341473"/>
</dbReference>
<protein>
    <recommendedName>
        <fullName evidence="9">Protein zwilch</fullName>
    </recommendedName>
</protein>
<name>A0ABM5KE21_DIAVI</name>
<comment type="subunit">
    <text evidence="9">Component of the RZZ complex.</text>
</comment>
<keyword evidence="3 9" id="KW-0158">Chromosome</keyword>
<keyword evidence="11" id="KW-1185">Reference proteome</keyword>
<evidence type="ECO:0000313" key="11">
    <source>
        <dbReference type="Proteomes" id="UP001652700"/>
    </source>
</evidence>
<dbReference type="GeneID" id="114341473"/>
<dbReference type="Gene3D" id="1.10.287.1880">
    <property type="match status" value="1"/>
</dbReference>
<accession>A0ABM5KE21</accession>
<dbReference type="Proteomes" id="UP001652700">
    <property type="component" value="Unplaced"/>
</dbReference>
<keyword evidence="8 9" id="KW-0137">Centromere</keyword>
<proteinExistence type="inferred from homology"/>
<keyword evidence="5 9" id="KW-0498">Mitosis</keyword>
<keyword evidence="7 9" id="KW-0131">Cell cycle</keyword>
<sequence>MICDYILKDLPSYLKDLLSDTDLDKVQLVCKKKSLNNENDFTEPVSSICKEEIDSEIKLDVTGSPLKVTLSGNESLNVDVRIVQTWTELEAKQIPMTIQEARNYLNSRQTRNGGNLPVFVICDGCNPLKTVILGMQERRNEIFTCTVNILGCFSKSDEKVALSAMEKSHLLLTRSRKCKIDYIVTFKYFIFGSFLQNVKDIYSCEDSGSVCIETSVNKKCAFDNPCTLPDVMKINVQVITGHRNSSLFFLWDDLILLNNYIKLTSSVNKKNPEAEICNNPLSSEDVYNNLNDIVNTSLVKRELKSEFGLNNMRLPNIIDKLWSILKNCQDLRFLREAFHFFFEELAESTSNVRLPPDNTSNMAFIINGILDGKLAVPTIDCGQALEFLIEIVAEKLKNDYQSILKNFCVSLSKVISSKWKELEDKLSVEETHRKTRITHVLKEDKITLKNSLAKLEFLSRLHIISEFIYLVKDGAFFPEKTFGYFCEKVCKAYLVENVALPEFKILLEKPVCNFSMEINSSDNDIVEKKMTPDFCSVKMTSIKDNSETKTIYLLSKNKIFPPNVFDDYDIVEKEESMLYYVYKMESKCVKI</sequence>
<dbReference type="PANTHER" id="PTHR15995:SF1">
    <property type="entry name" value="PROTEIN ZWILCH HOMOLOG"/>
    <property type="match status" value="1"/>
</dbReference>
<reference evidence="10" key="1">
    <citation type="submission" date="2025-05" db="UniProtKB">
        <authorList>
            <consortium name="EnsemblMetazoa"/>
        </authorList>
    </citation>
    <scope>IDENTIFICATION</scope>
</reference>
<dbReference type="RefSeq" id="XP_050508440.1">
    <property type="nucleotide sequence ID" value="XM_050652483.1"/>
</dbReference>
<dbReference type="PANTHER" id="PTHR15995">
    <property type="entry name" value="PROTEIN ZWILCH HOMOLOG"/>
    <property type="match status" value="1"/>
</dbReference>
<evidence type="ECO:0000256" key="9">
    <source>
        <dbReference type="RuleBase" id="RU369076"/>
    </source>
</evidence>
<evidence type="ECO:0000256" key="4">
    <source>
        <dbReference type="ARBA" id="ARBA00022618"/>
    </source>
</evidence>
<evidence type="ECO:0000256" key="2">
    <source>
        <dbReference type="ARBA" id="ARBA00009062"/>
    </source>
</evidence>
<evidence type="ECO:0000313" key="10">
    <source>
        <dbReference type="EnsemblMetazoa" id="XP_050508440.1"/>
    </source>
</evidence>
<comment type="function">
    <text evidence="9">Essential component of the mitotic checkpoint, which prevents cells from prematurely exiting mitosis. Required for the assembly of the dynein-dynactin and MAD1-MAD2 complexes onto kinetochores. Its function related to the spindle assembly machinery is proposed to depend on its association in the mitotic RZZ complex.</text>
</comment>
<dbReference type="InterPro" id="IPR018630">
    <property type="entry name" value="Zwilch"/>
</dbReference>
<evidence type="ECO:0000256" key="7">
    <source>
        <dbReference type="ARBA" id="ARBA00023306"/>
    </source>
</evidence>
<comment type="subcellular location">
    <subcellularLocation>
        <location evidence="1 9">Chromosome</location>
        <location evidence="1 9">Centromere</location>
        <location evidence="1 9">Kinetochore</location>
    </subcellularLocation>
</comment>
<evidence type="ECO:0000256" key="1">
    <source>
        <dbReference type="ARBA" id="ARBA00004629"/>
    </source>
</evidence>
<keyword evidence="6 9" id="KW-0995">Kinetochore</keyword>
<evidence type="ECO:0000256" key="6">
    <source>
        <dbReference type="ARBA" id="ARBA00022838"/>
    </source>
</evidence>
<evidence type="ECO:0000256" key="3">
    <source>
        <dbReference type="ARBA" id="ARBA00022454"/>
    </source>
</evidence>